<comment type="caution">
    <text evidence="11">The sequence shown here is derived from an EMBL/GenBank/DDBJ whole genome shotgun (WGS) entry which is preliminary data.</text>
</comment>
<dbReference type="InterPro" id="IPR052202">
    <property type="entry name" value="Yeast_MetPath_Reg"/>
</dbReference>
<dbReference type="STRING" id="303698.A0A1V6TG09"/>
<accession>A0A1V6TG09</accession>
<evidence type="ECO:0000256" key="6">
    <source>
        <dbReference type="ARBA" id="ARBA00023163"/>
    </source>
</evidence>
<dbReference type="PANTHER" id="PTHR47782:SF12">
    <property type="entry name" value="ZN(II)2CYS6 TRANSCRIPTION FACTOR (EUROFUNG)"/>
    <property type="match status" value="1"/>
</dbReference>
<evidence type="ECO:0000256" key="7">
    <source>
        <dbReference type="ARBA" id="ARBA00023242"/>
    </source>
</evidence>
<evidence type="ECO:0000256" key="9">
    <source>
        <dbReference type="SAM" id="Phobius"/>
    </source>
</evidence>
<feature type="domain" description="Zn(2)-C6 fungal-type" evidence="10">
    <location>
        <begin position="3"/>
        <end position="33"/>
    </location>
</feature>
<keyword evidence="6" id="KW-0804">Transcription</keyword>
<evidence type="ECO:0000256" key="5">
    <source>
        <dbReference type="ARBA" id="ARBA00023125"/>
    </source>
</evidence>
<keyword evidence="9" id="KW-0472">Membrane</keyword>
<dbReference type="GO" id="GO:0043565">
    <property type="term" value="F:sequence-specific DNA binding"/>
    <property type="evidence" value="ECO:0007669"/>
    <property type="project" value="TreeGrafter"/>
</dbReference>
<organism evidence="11 12">
    <name type="scientific">Penicillium steckii</name>
    <dbReference type="NCBI Taxonomy" id="303698"/>
    <lineage>
        <taxon>Eukaryota</taxon>
        <taxon>Fungi</taxon>
        <taxon>Dikarya</taxon>
        <taxon>Ascomycota</taxon>
        <taxon>Pezizomycotina</taxon>
        <taxon>Eurotiomycetes</taxon>
        <taxon>Eurotiomycetidae</taxon>
        <taxon>Eurotiales</taxon>
        <taxon>Aspergillaceae</taxon>
        <taxon>Penicillium</taxon>
    </lineage>
</organism>
<dbReference type="EMBL" id="MLKD01000006">
    <property type="protein sequence ID" value="OQE25285.1"/>
    <property type="molecule type" value="Genomic_DNA"/>
</dbReference>
<dbReference type="PANTHER" id="PTHR47782">
    <property type="entry name" value="ZN(II)2CYS6 TRANSCRIPTION FACTOR (EUROFUNG)-RELATED"/>
    <property type="match status" value="1"/>
</dbReference>
<evidence type="ECO:0000259" key="10">
    <source>
        <dbReference type="PROSITE" id="PS50048"/>
    </source>
</evidence>
<evidence type="ECO:0000256" key="1">
    <source>
        <dbReference type="ARBA" id="ARBA00004123"/>
    </source>
</evidence>
<keyword evidence="4" id="KW-0805">Transcription regulation</keyword>
<dbReference type="GO" id="GO:0000981">
    <property type="term" value="F:DNA-binding transcription factor activity, RNA polymerase II-specific"/>
    <property type="evidence" value="ECO:0007669"/>
    <property type="project" value="InterPro"/>
</dbReference>
<dbReference type="InterPro" id="IPR001138">
    <property type="entry name" value="Zn2Cys6_DnaBD"/>
</dbReference>
<reference evidence="12" key="1">
    <citation type="journal article" date="2017" name="Nat. Microbiol.">
        <title>Global analysis of biosynthetic gene clusters reveals vast potential of secondary metabolite production in Penicillium species.</title>
        <authorList>
            <person name="Nielsen J.C."/>
            <person name="Grijseels S."/>
            <person name="Prigent S."/>
            <person name="Ji B."/>
            <person name="Dainat J."/>
            <person name="Nielsen K.F."/>
            <person name="Frisvad J.C."/>
            <person name="Workman M."/>
            <person name="Nielsen J."/>
        </authorList>
    </citation>
    <scope>NUCLEOTIDE SEQUENCE [LARGE SCALE GENOMIC DNA]</scope>
    <source>
        <strain evidence="12">IBT 24891</strain>
    </source>
</reference>
<dbReference type="CDD" id="cd12148">
    <property type="entry name" value="fungal_TF_MHR"/>
    <property type="match status" value="1"/>
</dbReference>
<dbReference type="InterPro" id="IPR036864">
    <property type="entry name" value="Zn2-C6_fun-type_DNA-bd_sf"/>
</dbReference>
<evidence type="ECO:0000256" key="4">
    <source>
        <dbReference type="ARBA" id="ARBA00023015"/>
    </source>
</evidence>
<keyword evidence="9" id="KW-1133">Transmembrane helix</keyword>
<feature type="compositionally biased region" description="Basic and acidic residues" evidence="8">
    <location>
        <begin position="77"/>
        <end position="87"/>
    </location>
</feature>
<evidence type="ECO:0000256" key="3">
    <source>
        <dbReference type="ARBA" id="ARBA00022833"/>
    </source>
</evidence>
<keyword evidence="5" id="KW-0238">DNA-binding</keyword>
<keyword evidence="12" id="KW-1185">Reference proteome</keyword>
<feature type="compositionally biased region" description="Polar residues" evidence="8">
    <location>
        <begin position="65"/>
        <end position="76"/>
    </location>
</feature>
<dbReference type="AlphaFoldDB" id="A0A1V6TG09"/>
<dbReference type="Pfam" id="PF04082">
    <property type="entry name" value="Fungal_trans"/>
    <property type="match status" value="1"/>
</dbReference>
<dbReference type="Pfam" id="PF00172">
    <property type="entry name" value="Zn_clus"/>
    <property type="match status" value="1"/>
</dbReference>
<dbReference type="Proteomes" id="UP000191285">
    <property type="component" value="Unassembled WGS sequence"/>
</dbReference>
<feature type="region of interest" description="Disordered" evidence="8">
    <location>
        <begin position="65"/>
        <end position="99"/>
    </location>
</feature>
<feature type="transmembrane region" description="Helical" evidence="9">
    <location>
        <begin position="518"/>
        <end position="537"/>
    </location>
</feature>
<dbReference type="PROSITE" id="PS50048">
    <property type="entry name" value="ZN2_CY6_FUNGAL_2"/>
    <property type="match status" value="1"/>
</dbReference>
<keyword evidence="7" id="KW-0539">Nucleus</keyword>
<dbReference type="GO" id="GO:0006351">
    <property type="term" value="P:DNA-templated transcription"/>
    <property type="evidence" value="ECO:0007669"/>
    <property type="project" value="InterPro"/>
</dbReference>
<keyword evidence="9" id="KW-0812">Transmembrane</keyword>
<dbReference type="GO" id="GO:0008270">
    <property type="term" value="F:zinc ion binding"/>
    <property type="evidence" value="ECO:0007669"/>
    <property type="project" value="InterPro"/>
</dbReference>
<evidence type="ECO:0000313" key="11">
    <source>
        <dbReference type="EMBL" id="OQE25285.1"/>
    </source>
</evidence>
<keyword evidence="2" id="KW-0479">Metal-binding</keyword>
<protein>
    <recommendedName>
        <fullName evidence="10">Zn(2)-C6 fungal-type domain-containing protein</fullName>
    </recommendedName>
</protein>
<gene>
    <name evidence="11" type="ORF">PENSTE_c006G01905</name>
</gene>
<dbReference type="Gene3D" id="4.10.240.10">
    <property type="entry name" value="Zn(2)-C6 fungal-type DNA-binding domain"/>
    <property type="match status" value="1"/>
</dbReference>
<proteinExistence type="predicted"/>
<sequence length="711" mass="80064">MQACDRCYKRKSKCDKSLPTCSQCLRARASCHYVDRTREPTVRREVFDRVERRLRQVEAKNRALSSQLMTYQTSQSDEARHEQDQDSQRQSQTSEASFPFDRTEVADEVSFLSRQAGGDGQYLGVASGVVFANLVQGVASLNPPAQHSQFPHRVSLRSATQPTSSLSLAQETLPPERVARHLHHAYLNHDHLCFPFLNRRSVLANLDRIYADGSVLETDAGSAFIFYMIQAIAMASAHKCEWQSLPESENFQARAMARVNEVLQCTNIRALQAVLLLCQYRMTSSAEETSASLWHMVGIAARMCFEMGLHRNQTYHTTAASHSSAERLAESETRRRCFWSVLDMDRVVSITLGRPLAIHLEDVDTALPDPNLDEMNELDDERPHGIPSPTAIFNHITRYRILSGKVMVALHSNRGQSHDETSIRDIRLTLFQELEHWRSETKHLSLIADTQKTRQSSFLSPEWYELLYYNTLLMLYRPSSALSNAQIRTPLALQPIFDASKEAISRYAMLHTSQRINYTWITLHAVFMAGLSYIYAVSGHFRARRVHNVSSYSAATLTADPSILEVVNTCRSCSIVLVAVSERWATPRHCHKVFDRLGDAVLADVISFFTKPQPTDSLALSGQQQKAVHDTLVETQPETELSVFNNSAQIDAMQGSNSSSLGVDLALRDCFDDLQHFHDSHGGDGPIQQLSQDWLDEIGGVALDAVHLWGE</sequence>
<comment type="subcellular location">
    <subcellularLocation>
        <location evidence="1">Nucleus</location>
    </subcellularLocation>
</comment>
<dbReference type="GO" id="GO:0045944">
    <property type="term" value="P:positive regulation of transcription by RNA polymerase II"/>
    <property type="evidence" value="ECO:0007669"/>
    <property type="project" value="TreeGrafter"/>
</dbReference>
<dbReference type="CDD" id="cd00067">
    <property type="entry name" value="GAL4"/>
    <property type="match status" value="1"/>
</dbReference>
<dbReference type="InterPro" id="IPR007219">
    <property type="entry name" value="XnlR_reg_dom"/>
</dbReference>
<keyword evidence="3" id="KW-0862">Zinc</keyword>
<evidence type="ECO:0000256" key="8">
    <source>
        <dbReference type="SAM" id="MobiDB-lite"/>
    </source>
</evidence>
<name>A0A1V6TG09_9EURO</name>
<dbReference type="SMART" id="SM00906">
    <property type="entry name" value="Fungal_trans"/>
    <property type="match status" value="1"/>
</dbReference>
<dbReference type="SMART" id="SM00066">
    <property type="entry name" value="GAL4"/>
    <property type="match status" value="1"/>
</dbReference>
<dbReference type="SUPFAM" id="SSF57701">
    <property type="entry name" value="Zn2/Cys6 DNA-binding domain"/>
    <property type="match status" value="1"/>
</dbReference>
<evidence type="ECO:0000256" key="2">
    <source>
        <dbReference type="ARBA" id="ARBA00022723"/>
    </source>
</evidence>
<dbReference type="GO" id="GO:0005634">
    <property type="term" value="C:nucleus"/>
    <property type="evidence" value="ECO:0007669"/>
    <property type="project" value="UniProtKB-SubCell"/>
</dbReference>
<evidence type="ECO:0000313" key="12">
    <source>
        <dbReference type="Proteomes" id="UP000191285"/>
    </source>
</evidence>